<sequence>MLFFNQNQQLISQETLVTEITGLPDEPALSQAELEWHLENFYRDTLKKEAAQLSFKVTFAAPAIRSFPAIGRSILEKVRKLICAVIITTATKEQIIGAIIDALGRVITGGVIDAGMVRKILAYLLNTGLGAFCSFPPTTR</sequence>
<protein>
    <submittedName>
        <fullName evidence="1">Uncharacterized protein</fullName>
    </submittedName>
</protein>
<dbReference type="AlphaFoldDB" id="A0A7K1XTJ2"/>
<gene>
    <name evidence="1" type="ORF">GS398_03150</name>
</gene>
<accession>A0A7K1XTJ2</accession>
<name>A0A7K1XTJ2_9SPHI</name>
<dbReference type="Proteomes" id="UP000451233">
    <property type="component" value="Unassembled WGS sequence"/>
</dbReference>
<comment type="caution">
    <text evidence="1">The sequence shown here is derived from an EMBL/GenBank/DDBJ whole genome shotgun (WGS) entry which is preliminary data.</text>
</comment>
<organism evidence="1 2">
    <name type="scientific">Hufsiella ginkgonis</name>
    <dbReference type="NCBI Taxonomy" id="2695274"/>
    <lineage>
        <taxon>Bacteria</taxon>
        <taxon>Pseudomonadati</taxon>
        <taxon>Bacteroidota</taxon>
        <taxon>Sphingobacteriia</taxon>
        <taxon>Sphingobacteriales</taxon>
        <taxon>Sphingobacteriaceae</taxon>
        <taxon>Hufsiella</taxon>
    </lineage>
</organism>
<keyword evidence="2" id="KW-1185">Reference proteome</keyword>
<dbReference type="EMBL" id="WVHS01000001">
    <property type="protein sequence ID" value="MXV14282.1"/>
    <property type="molecule type" value="Genomic_DNA"/>
</dbReference>
<reference evidence="1 2" key="1">
    <citation type="submission" date="2019-11" db="EMBL/GenBank/DDBJ databases">
        <title>Pedobacter sp. HMF7056 Genome sequencing and assembly.</title>
        <authorList>
            <person name="Kang H."/>
            <person name="Kim H."/>
            <person name="Joh K."/>
        </authorList>
    </citation>
    <scope>NUCLEOTIDE SEQUENCE [LARGE SCALE GENOMIC DNA]</scope>
    <source>
        <strain evidence="1 2">HMF7056</strain>
    </source>
</reference>
<evidence type="ECO:0000313" key="2">
    <source>
        <dbReference type="Proteomes" id="UP000451233"/>
    </source>
</evidence>
<evidence type="ECO:0000313" key="1">
    <source>
        <dbReference type="EMBL" id="MXV14282.1"/>
    </source>
</evidence>
<proteinExistence type="predicted"/>
<dbReference type="RefSeq" id="WP_160905263.1">
    <property type="nucleotide sequence ID" value="NZ_WVHS01000001.1"/>
</dbReference>